<organism evidence="1">
    <name type="scientific">marine metagenome</name>
    <dbReference type="NCBI Taxonomy" id="408172"/>
    <lineage>
        <taxon>unclassified sequences</taxon>
        <taxon>metagenomes</taxon>
        <taxon>ecological metagenomes</taxon>
    </lineage>
</organism>
<evidence type="ECO:0000313" key="1">
    <source>
        <dbReference type="EMBL" id="SVE53367.1"/>
    </source>
</evidence>
<name>A0A383E961_9ZZZZ</name>
<proteinExistence type="predicted"/>
<dbReference type="AlphaFoldDB" id="A0A383E961"/>
<feature type="non-terminal residue" evidence="1">
    <location>
        <position position="57"/>
    </location>
</feature>
<accession>A0A383E961</accession>
<sequence length="57" mass="6271">MHLSLENLRNPSVYATGGGVHVAPWSRRVCGWIVNDDVIDLTKYLARTPPNPEPEGA</sequence>
<protein>
    <submittedName>
        <fullName evidence="1">Uncharacterized protein</fullName>
    </submittedName>
</protein>
<reference evidence="1" key="1">
    <citation type="submission" date="2018-05" db="EMBL/GenBank/DDBJ databases">
        <authorList>
            <person name="Lanie J.A."/>
            <person name="Ng W.-L."/>
            <person name="Kazmierczak K.M."/>
            <person name="Andrzejewski T.M."/>
            <person name="Davidsen T.M."/>
            <person name="Wayne K.J."/>
            <person name="Tettelin H."/>
            <person name="Glass J.I."/>
            <person name="Rusch D."/>
            <person name="Podicherti R."/>
            <person name="Tsui H.-C.T."/>
            <person name="Winkler M.E."/>
        </authorList>
    </citation>
    <scope>NUCLEOTIDE SEQUENCE</scope>
</reference>
<dbReference type="EMBL" id="UINC01223954">
    <property type="protein sequence ID" value="SVE53367.1"/>
    <property type="molecule type" value="Genomic_DNA"/>
</dbReference>
<gene>
    <name evidence="1" type="ORF">METZ01_LOCUS506221</name>
</gene>